<comment type="caution">
    <text evidence="1">The sequence shown here is derived from an EMBL/GenBank/DDBJ whole genome shotgun (WGS) entry which is preliminary data.</text>
</comment>
<name>A0ABV0CVD1_9SPHN</name>
<protein>
    <recommendedName>
        <fullName evidence="3">Lipoprotein</fullName>
    </recommendedName>
</protein>
<evidence type="ECO:0000313" key="2">
    <source>
        <dbReference type="Proteomes" id="UP001484535"/>
    </source>
</evidence>
<sequence length="169" mass="18130">MRGLLKMAGLVAVSGCAAVPGGDEAMPAPLPKLSQQQDTPQLALLDYALIDHFATLPKPTTCVAANDGRTPEALDTEGETALMERHPRLAPFTRCVLSDGNWIDAEVEEDALNEAMVVELANFTCADEFSCTGWVRKVRGIDGMTTSRFGMEWGANGWVIAPAPVRIAE</sequence>
<evidence type="ECO:0008006" key="3">
    <source>
        <dbReference type="Google" id="ProtNLM"/>
    </source>
</evidence>
<gene>
    <name evidence="1" type="ORF">ABDJ38_02810</name>
</gene>
<dbReference type="RefSeq" id="WP_346783554.1">
    <property type="nucleotide sequence ID" value="NZ_JBDLBR010000001.1"/>
</dbReference>
<organism evidence="1 2">
    <name type="scientific">Aurantiacibacter flavus</name>
    <dbReference type="NCBI Taxonomy" id="3145232"/>
    <lineage>
        <taxon>Bacteria</taxon>
        <taxon>Pseudomonadati</taxon>
        <taxon>Pseudomonadota</taxon>
        <taxon>Alphaproteobacteria</taxon>
        <taxon>Sphingomonadales</taxon>
        <taxon>Erythrobacteraceae</taxon>
        <taxon>Aurantiacibacter</taxon>
    </lineage>
</organism>
<dbReference type="Proteomes" id="UP001484535">
    <property type="component" value="Unassembled WGS sequence"/>
</dbReference>
<evidence type="ECO:0000313" key="1">
    <source>
        <dbReference type="EMBL" id="MEN7536101.1"/>
    </source>
</evidence>
<accession>A0ABV0CVD1</accession>
<proteinExistence type="predicted"/>
<reference evidence="1 2" key="1">
    <citation type="submission" date="2024-05" db="EMBL/GenBank/DDBJ databases">
        <authorList>
            <person name="Park S."/>
        </authorList>
    </citation>
    <scope>NUCLEOTIDE SEQUENCE [LARGE SCALE GENOMIC DNA]</scope>
    <source>
        <strain evidence="1 2">DGU5</strain>
    </source>
</reference>
<dbReference type="EMBL" id="JBDLBR010000001">
    <property type="protein sequence ID" value="MEN7536101.1"/>
    <property type="molecule type" value="Genomic_DNA"/>
</dbReference>
<keyword evidence="2" id="KW-1185">Reference proteome</keyword>